<organism evidence="3 4">
    <name type="scientific">Meira miltonrushii</name>
    <dbReference type="NCBI Taxonomy" id="1280837"/>
    <lineage>
        <taxon>Eukaryota</taxon>
        <taxon>Fungi</taxon>
        <taxon>Dikarya</taxon>
        <taxon>Basidiomycota</taxon>
        <taxon>Ustilaginomycotina</taxon>
        <taxon>Exobasidiomycetes</taxon>
        <taxon>Exobasidiales</taxon>
        <taxon>Brachybasidiaceae</taxon>
        <taxon>Meira</taxon>
    </lineage>
</organism>
<keyword evidence="2" id="KW-0732">Signal</keyword>
<feature type="compositionally biased region" description="Polar residues" evidence="1">
    <location>
        <begin position="88"/>
        <end position="133"/>
    </location>
</feature>
<evidence type="ECO:0000313" key="4">
    <source>
        <dbReference type="Proteomes" id="UP000245771"/>
    </source>
</evidence>
<dbReference type="EMBL" id="KZ819606">
    <property type="protein sequence ID" value="PWN32032.1"/>
    <property type="molecule type" value="Genomic_DNA"/>
</dbReference>
<feature type="compositionally biased region" description="Basic and acidic residues" evidence="1">
    <location>
        <begin position="152"/>
        <end position="169"/>
    </location>
</feature>
<gene>
    <name evidence="3" type="ORF">FA14DRAFT_157965</name>
</gene>
<feature type="chain" id="PRO_5016414321" description="Secreted protein" evidence="2">
    <location>
        <begin position="23"/>
        <end position="182"/>
    </location>
</feature>
<feature type="signal peptide" evidence="2">
    <location>
        <begin position="1"/>
        <end position="22"/>
    </location>
</feature>
<name>A0A316V3K4_9BASI</name>
<proteinExistence type="predicted"/>
<sequence>MKALSLIMIVYAYQMLIHLVTCTDAPSQHDKHVIKEEPHSPATSRQSSPRRVWEDKHVIAEHVSAPISSSQTQRSPSSSPTRVASVHSHGTQHQAGQNIQQSAIIQTAHGASNVQVSQTEPQLTPSSPQTSHGSPVHQDIRQRLRSSRRPRSPQDNDASRIDREVETSQKTRHKRAHRRRLF</sequence>
<feature type="compositionally biased region" description="Basic and acidic residues" evidence="1">
    <location>
        <begin position="51"/>
        <end position="60"/>
    </location>
</feature>
<feature type="compositionally biased region" description="Basic and acidic residues" evidence="1">
    <location>
        <begin position="30"/>
        <end position="39"/>
    </location>
</feature>
<dbReference type="AlphaFoldDB" id="A0A316V3K4"/>
<dbReference type="RefSeq" id="XP_025352334.1">
    <property type="nucleotide sequence ID" value="XM_025497929.1"/>
</dbReference>
<evidence type="ECO:0000256" key="2">
    <source>
        <dbReference type="SAM" id="SignalP"/>
    </source>
</evidence>
<dbReference type="InParanoid" id="A0A316V3K4"/>
<accession>A0A316V3K4</accession>
<feature type="compositionally biased region" description="Low complexity" evidence="1">
    <location>
        <begin position="68"/>
        <end position="82"/>
    </location>
</feature>
<dbReference type="GeneID" id="37019710"/>
<evidence type="ECO:0000313" key="3">
    <source>
        <dbReference type="EMBL" id="PWN32032.1"/>
    </source>
</evidence>
<evidence type="ECO:0000256" key="1">
    <source>
        <dbReference type="SAM" id="MobiDB-lite"/>
    </source>
</evidence>
<dbReference type="Proteomes" id="UP000245771">
    <property type="component" value="Unassembled WGS sequence"/>
</dbReference>
<keyword evidence="4" id="KW-1185">Reference proteome</keyword>
<reference evidence="3 4" key="1">
    <citation type="journal article" date="2018" name="Mol. Biol. Evol.">
        <title>Broad Genomic Sampling Reveals a Smut Pathogenic Ancestry of the Fungal Clade Ustilaginomycotina.</title>
        <authorList>
            <person name="Kijpornyongpan T."/>
            <person name="Mondo S.J."/>
            <person name="Barry K."/>
            <person name="Sandor L."/>
            <person name="Lee J."/>
            <person name="Lipzen A."/>
            <person name="Pangilinan J."/>
            <person name="LaButti K."/>
            <person name="Hainaut M."/>
            <person name="Henrissat B."/>
            <person name="Grigoriev I.V."/>
            <person name="Spatafora J.W."/>
            <person name="Aime M.C."/>
        </authorList>
    </citation>
    <scope>NUCLEOTIDE SEQUENCE [LARGE SCALE GENOMIC DNA]</scope>
    <source>
        <strain evidence="3 4">MCA 3882</strain>
    </source>
</reference>
<evidence type="ECO:0008006" key="5">
    <source>
        <dbReference type="Google" id="ProtNLM"/>
    </source>
</evidence>
<protein>
    <recommendedName>
        <fullName evidence="5">Secreted protein</fullName>
    </recommendedName>
</protein>
<feature type="region of interest" description="Disordered" evidence="1">
    <location>
        <begin position="30"/>
        <end position="182"/>
    </location>
</feature>
<feature type="compositionally biased region" description="Basic residues" evidence="1">
    <location>
        <begin position="170"/>
        <end position="182"/>
    </location>
</feature>